<evidence type="ECO:0000256" key="1">
    <source>
        <dbReference type="SAM" id="Phobius"/>
    </source>
</evidence>
<proteinExistence type="predicted"/>
<evidence type="ECO:0000313" key="3">
    <source>
        <dbReference type="Proteomes" id="UP000261288"/>
    </source>
</evidence>
<protein>
    <submittedName>
        <fullName evidence="2">Uncharacterized protein</fullName>
    </submittedName>
</protein>
<evidence type="ECO:0000313" key="2">
    <source>
        <dbReference type="EMBL" id="RGL48593.1"/>
    </source>
</evidence>
<dbReference type="AlphaFoldDB" id="A0A3E4S7G4"/>
<gene>
    <name evidence="2" type="ORF">DXC63_06170</name>
</gene>
<sequence length="111" mass="12132">MLAVAQAIAVTIIGMRRVVWLSLIPVFSFPCLHVLSRTGNDPTPVDAAWLASNGSNPATFTADSLYLPGFRPNPLIGFGVRLMGMVVFVSFNVQCKIGLFQHFSVFTKVFE</sequence>
<keyword evidence="1" id="KW-0812">Transmembrane</keyword>
<dbReference type="EMBL" id="QSRZ01000006">
    <property type="protein sequence ID" value="RGL48593.1"/>
    <property type="molecule type" value="Genomic_DNA"/>
</dbReference>
<feature type="transmembrane region" description="Helical" evidence="1">
    <location>
        <begin position="18"/>
        <end position="36"/>
    </location>
</feature>
<organism evidence="2 3">
    <name type="scientific">Bifidobacterium longum</name>
    <dbReference type="NCBI Taxonomy" id="216816"/>
    <lineage>
        <taxon>Bacteria</taxon>
        <taxon>Bacillati</taxon>
        <taxon>Actinomycetota</taxon>
        <taxon>Actinomycetes</taxon>
        <taxon>Bifidobacteriales</taxon>
        <taxon>Bifidobacteriaceae</taxon>
        <taxon>Bifidobacterium</taxon>
    </lineage>
</organism>
<name>A0A3E4S7G4_BIFLN</name>
<feature type="transmembrane region" description="Helical" evidence="1">
    <location>
        <begin position="75"/>
        <end position="93"/>
    </location>
</feature>
<comment type="caution">
    <text evidence="2">The sequence shown here is derived from an EMBL/GenBank/DDBJ whole genome shotgun (WGS) entry which is preliminary data.</text>
</comment>
<accession>A0A3E4S7G4</accession>
<keyword evidence="1" id="KW-0472">Membrane</keyword>
<keyword evidence="1" id="KW-1133">Transmembrane helix</keyword>
<reference evidence="2 3" key="1">
    <citation type="submission" date="2018-08" db="EMBL/GenBank/DDBJ databases">
        <title>A genome reference for cultivated species of the human gut microbiota.</title>
        <authorList>
            <person name="Zou Y."/>
            <person name="Xue W."/>
            <person name="Luo G."/>
        </authorList>
    </citation>
    <scope>NUCLEOTIDE SEQUENCE [LARGE SCALE GENOMIC DNA]</scope>
    <source>
        <strain evidence="2 3">TF06-45A</strain>
    </source>
</reference>
<dbReference type="Proteomes" id="UP000261288">
    <property type="component" value="Unassembled WGS sequence"/>
</dbReference>